<evidence type="ECO:0000313" key="2">
    <source>
        <dbReference type="Proteomes" id="UP001288387"/>
    </source>
</evidence>
<comment type="caution">
    <text evidence="1">The sequence shown here is derived from an EMBL/GenBank/DDBJ whole genome shotgun (WGS) entry which is preliminary data.</text>
</comment>
<sequence length="79" mass="8691">MSAPGTMGGGGFATFWMLFGQFGATLTVEQLRDAYFPASSMKTMANKHSAGLLPPRTGEVYDTRDVADWWDGQRKRRAS</sequence>
<organism evidence="1 2">
    <name type="scientific">Stenotrophomonas maltophilia</name>
    <name type="common">Pseudomonas maltophilia</name>
    <name type="synonym">Xanthomonas maltophilia</name>
    <dbReference type="NCBI Taxonomy" id="40324"/>
    <lineage>
        <taxon>Bacteria</taxon>
        <taxon>Pseudomonadati</taxon>
        <taxon>Pseudomonadota</taxon>
        <taxon>Gammaproteobacteria</taxon>
        <taxon>Lysobacterales</taxon>
        <taxon>Lysobacteraceae</taxon>
        <taxon>Stenotrophomonas</taxon>
        <taxon>Stenotrophomonas maltophilia group</taxon>
    </lineage>
</organism>
<evidence type="ECO:0000313" key="1">
    <source>
        <dbReference type="EMBL" id="MDZ5764601.1"/>
    </source>
</evidence>
<evidence type="ECO:0008006" key="3">
    <source>
        <dbReference type="Google" id="ProtNLM"/>
    </source>
</evidence>
<accession>A0AAJ2TNR3</accession>
<reference evidence="1" key="1">
    <citation type="submission" date="2023-12" db="EMBL/GenBank/DDBJ databases">
        <title>'Antibacterial potential of Stenotrophomonas maltophilia cystic fibrosis isolates' (manuscript under preparation).</title>
        <authorList>
            <person name="Crisan C.V."/>
            <person name="Pettis M."/>
            <person name="Goldberg J.B."/>
        </authorList>
    </citation>
    <scope>NUCLEOTIDE SEQUENCE</scope>
    <source>
        <strain evidence="1">CCV129</strain>
    </source>
</reference>
<dbReference type="EMBL" id="JAXRVB010000007">
    <property type="protein sequence ID" value="MDZ5764601.1"/>
    <property type="molecule type" value="Genomic_DNA"/>
</dbReference>
<dbReference type="RefSeq" id="WP_322540456.1">
    <property type="nucleotide sequence ID" value="NZ_JAWISV010000028.1"/>
</dbReference>
<gene>
    <name evidence="1" type="ORF">U4I38_08950</name>
</gene>
<protein>
    <recommendedName>
        <fullName evidence="3">Pyocin activator protein PrtN</fullName>
    </recommendedName>
</protein>
<name>A0AAJ2TNR3_STEMA</name>
<dbReference type="AlphaFoldDB" id="A0AAJ2TNR3"/>
<proteinExistence type="predicted"/>
<dbReference type="Proteomes" id="UP001288387">
    <property type="component" value="Unassembled WGS sequence"/>
</dbReference>